<protein>
    <submittedName>
        <fullName evidence="1">Uncharacterized protein</fullName>
    </submittedName>
</protein>
<organism evidence="1 2">
    <name type="scientific">Eretmocerus hayati</name>
    <dbReference type="NCBI Taxonomy" id="131215"/>
    <lineage>
        <taxon>Eukaryota</taxon>
        <taxon>Metazoa</taxon>
        <taxon>Ecdysozoa</taxon>
        <taxon>Arthropoda</taxon>
        <taxon>Hexapoda</taxon>
        <taxon>Insecta</taxon>
        <taxon>Pterygota</taxon>
        <taxon>Neoptera</taxon>
        <taxon>Endopterygota</taxon>
        <taxon>Hymenoptera</taxon>
        <taxon>Apocrita</taxon>
        <taxon>Proctotrupomorpha</taxon>
        <taxon>Chalcidoidea</taxon>
        <taxon>Aphelinidae</taxon>
        <taxon>Aphelininae</taxon>
        <taxon>Eretmocerus</taxon>
    </lineage>
</organism>
<proteinExistence type="predicted"/>
<reference evidence="1" key="1">
    <citation type="submission" date="2023-04" db="EMBL/GenBank/DDBJ databases">
        <title>A chromosome-level genome assembly of the parasitoid wasp Eretmocerus hayati.</title>
        <authorList>
            <person name="Zhong Y."/>
            <person name="Liu S."/>
            <person name="Liu Y."/>
        </authorList>
    </citation>
    <scope>NUCLEOTIDE SEQUENCE</scope>
    <source>
        <strain evidence="1">ZJU_SS_LIU_2023</strain>
    </source>
</reference>
<dbReference type="Proteomes" id="UP001239111">
    <property type="component" value="Chromosome 1"/>
</dbReference>
<keyword evidence="2" id="KW-1185">Reference proteome</keyword>
<dbReference type="EMBL" id="CM056741">
    <property type="protein sequence ID" value="KAJ8686979.1"/>
    <property type="molecule type" value="Genomic_DNA"/>
</dbReference>
<name>A0ACC2PTQ1_9HYME</name>
<accession>A0ACC2PTQ1</accession>
<evidence type="ECO:0000313" key="1">
    <source>
        <dbReference type="EMBL" id="KAJ8686979.1"/>
    </source>
</evidence>
<evidence type="ECO:0000313" key="2">
    <source>
        <dbReference type="Proteomes" id="UP001239111"/>
    </source>
</evidence>
<comment type="caution">
    <text evidence="1">The sequence shown here is derived from an EMBL/GenBank/DDBJ whole genome shotgun (WGS) entry which is preliminary data.</text>
</comment>
<sequence>MTKGQVVTRSITTMRPEGMTLKMECVDEPLTPCQLAAKHKLKQECTKVSKMLESLVKEHGGTLICQAGVVNGYQYTLPSSAPPTVTIPKPNAHGQIVGVNQGGNVNNQTIKLNMINNQSNQGNIQLVVDPRMGVILGSVASSQGAISSPVSIMANIPNTTSTTMTTMTNASPVVTPVPQAGMDIPYKTARPGRKTKAPIIQQPDIIEEPVPPKRIAKPASTHVVQATSTTPQGVTNLRIKTLPKQAGAPTHMLNSRPSEQSSVGGIVIGNKVVAGEIIDDSKRNLPDGREVTFNKMNGGRTYPSLVVVARPNLRTKNITSQVSQKERSDLDIKVKGVLMYAATKFTEWLIQQGLVRSEQFCDNHPAQKLKLGMYSDAGTFPCSGGYVWISSCCPERFVSVFNGSIFQGAPHSPTVLLKLIYHWSCQTNVQNVISWVKVTNFYVKTFYAYLRSVCSAAVSEKCKKMGGRNSLIQVGVISLGTTSQDGNLRQVKVEVLGILDPETLELRLRACDPIQDGDRSYKRRFNNILSPLSEWVHKDSKILTDFTVDKGTLFEMGFHNVNQSAFSDQNPRNMSSNYHIMEYLRKIVPRMFQNTLSLLSRPMIQQFLDELVWREMFGTTALRAFENIIFHIAEQTKCHGDNFLERLIKISANPFIDWSYLNIREASTHHPPSATITISQPPMVSIPKDPMIQSGIESQRTGIKRANRKRPYSTMSPETVHERVATPEPRFPNLTGKPEHMPLQEFYYATMQPDKPAASKDSKITFTFKCFLCTASMQSNTEVMEHMIGHVPPLVPGQTDSPACRYCCTAFSSKHVMNVHVTEAHSNFGNCDSDMLVCAICEQKFGSSALLINHMSSMHYPSEMPYRCESCGYRTSSHKDVIDHYYKNHEKSDGLQCPHCLKVIQFITSNGQPSSASVHAYLMHMQRHIVRREERLNKCARCCLWFNKMSSLKAHIELHSYCSGPNVVPYTGSDSTITVARSRNAVKRYIFDDYAHEITPTERVRKWAYPVRIYAPPGSGCSECEEDLDMRDHYPGEQKCQRCRYVTCCWRAYKEHQRQIHNERPMTSVIVPPPLVNIPLERELQCSCGFVTTDGNQLAMHLVKCRKSTAYPTDEPSFTLDKVGLMPKQSNA</sequence>
<gene>
    <name evidence="1" type="ORF">QAD02_022773</name>
</gene>